<keyword evidence="3" id="KW-1185">Reference proteome</keyword>
<dbReference type="Proteomes" id="UP001431449">
    <property type="component" value="Unassembled WGS sequence"/>
</dbReference>
<evidence type="ECO:0000313" key="2">
    <source>
        <dbReference type="EMBL" id="MCK7592935.1"/>
    </source>
</evidence>
<evidence type="ECO:0000256" key="1">
    <source>
        <dbReference type="SAM" id="SignalP"/>
    </source>
</evidence>
<gene>
    <name evidence="2" type="ORF">M0G41_04535</name>
</gene>
<comment type="caution">
    <text evidence="2">The sequence shown here is derived from an EMBL/GenBank/DDBJ whole genome shotgun (WGS) entry which is preliminary data.</text>
</comment>
<sequence length="82" mass="8020">MLFLSLLGLALPGSQAQDPVLGSATIGPGGGWAGANGREALITLGQPAGGSSSGGRYRMDSGAVVQNAAPAGSSIFQDGFEE</sequence>
<protein>
    <submittedName>
        <fullName evidence="2">Uncharacterized protein</fullName>
    </submittedName>
</protein>
<organism evidence="2 3">
    <name type="scientific">Pseudomarimonas salicorniae</name>
    <dbReference type="NCBI Taxonomy" id="2933270"/>
    <lineage>
        <taxon>Bacteria</taxon>
        <taxon>Pseudomonadati</taxon>
        <taxon>Pseudomonadota</taxon>
        <taxon>Gammaproteobacteria</taxon>
        <taxon>Lysobacterales</taxon>
        <taxon>Lysobacteraceae</taxon>
        <taxon>Pseudomarimonas</taxon>
    </lineage>
</organism>
<feature type="signal peptide" evidence="1">
    <location>
        <begin position="1"/>
        <end position="16"/>
    </location>
</feature>
<proteinExistence type="predicted"/>
<accession>A0ABT0GFZ2</accession>
<reference evidence="2" key="1">
    <citation type="submission" date="2022-04" db="EMBL/GenBank/DDBJ databases">
        <title>Lysobacter sp. CAU 1642 isolated from sea sand.</title>
        <authorList>
            <person name="Kim W."/>
        </authorList>
    </citation>
    <scope>NUCLEOTIDE SEQUENCE</scope>
    <source>
        <strain evidence="2">CAU 1642</strain>
    </source>
</reference>
<name>A0ABT0GFZ2_9GAMM</name>
<dbReference type="RefSeq" id="WP_248205674.1">
    <property type="nucleotide sequence ID" value="NZ_JALNMH010000003.1"/>
</dbReference>
<dbReference type="EMBL" id="JALNMH010000003">
    <property type="protein sequence ID" value="MCK7592935.1"/>
    <property type="molecule type" value="Genomic_DNA"/>
</dbReference>
<evidence type="ECO:0000313" key="3">
    <source>
        <dbReference type="Proteomes" id="UP001431449"/>
    </source>
</evidence>
<feature type="chain" id="PRO_5046624006" evidence="1">
    <location>
        <begin position="17"/>
        <end position="82"/>
    </location>
</feature>
<keyword evidence="1" id="KW-0732">Signal</keyword>